<dbReference type="PANTHER" id="PTHR36407:SF1">
    <property type="entry name" value="MEDIATOR-ASSOCIATED PROTEIN 2"/>
    <property type="match status" value="1"/>
</dbReference>
<dbReference type="PANTHER" id="PTHR36407">
    <property type="entry name" value="MEDIATOR-ASSOCIATED PROTEIN 2"/>
    <property type="match status" value="1"/>
</dbReference>
<reference evidence="2 3" key="1">
    <citation type="submission" date="2020-06" db="EMBL/GenBank/DDBJ databases">
        <title>Transcriptomic and genomic resources for Thalictrum thalictroides and T. hernandezii: Facilitating candidate gene discovery in an emerging model plant lineage.</title>
        <authorList>
            <person name="Arias T."/>
            <person name="Riano-Pachon D.M."/>
            <person name="Di Stilio V.S."/>
        </authorList>
    </citation>
    <scope>NUCLEOTIDE SEQUENCE [LARGE SCALE GENOMIC DNA]</scope>
    <source>
        <strain evidence="3">cv. WT478/WT964</strain>
        <tissue evidence="2">Leaves</tissue>
    </source>
</reference>
<keyword evidence="3" id="KW-1185">Reference proteome</keyword>
<dbReference type="AlphaFoldDB" id="A0A7J6X3W0"/>
<proteinExistence type="predicted"/>
<dbReference type="EMBL" id="JABWDY010006343">
    <property type="protein sequence ID" value="KAF5203747.1"/>
    <property type="molecule type" value="Genomic_DNA"/>
</dbReference>
<feature type="region of interest" description="Disordered" evidence="1">
    <location>
        <begin position="1"/>
        <end position="106"/>
    </location>
</feature>
<protein>
    <submittedName>
        <fullName evidence="2">Uncharacterized protein</fullName>
    </submittedName>
</protein>
<name>A0A7J6X3W0_THATH</name>
<feature type="compositionally biased region" description="Polar residues" evidence="1">
    <location>
        <begin position="83"/>
        <end position="93"/>
    </location>
</feature>
<feature type="compositionally biased region" description="Low complexity" evidence="1">
    <location>
        <begin position="51"/>
        <end position="64"/>
    </location>
</feature>
<feature type="compositionally biased region" description="Polar residues" evidence="1">
    <location>
        <begin position="30"/>
        <end position="49"/>
    </location>
</feature>
<gene>
    <name evidence="2" type="ORF">FRX31_006666</name>
</gene>
<dbReference type="Proteomes" id="UP000554482">
    <property type="component" value="Unassembled WGS sequence"/>
</dbReference>
<evidence type="ECO:0000256" key="1">
    <source>
        <dbReference type="SAM" id="MobiDB-lite"/>
    </source>
</evidence>
<comment type="caution">
    <text evidence="2">The sequence shown here is derived from an EMBL/GenBank/DDBJ whole genome shotgun (WGS) entry which is preliminary data.</text>
</comment>
<evidence type="ECO:0000313" key="3">
    <source>
        <dbReference type="Proteomes" id="UP000554482"/>
    </source>
</evidence>
<sequence>MGSFTNRSGETYEFATFASQEPDATVIQPLASNSKIDTSATRSSRQRSGLSHVTPSRSSRSKSSLFDRSESAKRSKRKYDNQPVGSMNQYSHDSTGRGASGVSSLG</sequence>
<evidence type="ECO:0000313" key="2">
    <source>
        <dbReference type="EMBL" id="KAF5203747.1"/>
    </source>
</evidence>
<dbReference type="OrthoDB" id="1892825at2759"/>
<accession>A0A7J6X3W0</accession>
<organism evidence="2 3">
    <name type="scientific">Thalictrum thalictroides</name>
    <name type="common">Rue-anemone</name>
    <name type="synonym">Anemone thalictroides</name>
    <dbReference type="NCBI Taxonomy" id="46969"/>
    <lineage>
        <taxon>Eukaryota</taxon>
        <taxon>Viridiplantae</taxon>
        <taxon>Streptophyta</taxon>
        <taxon>Embryophyta</taxon>
        <taxon>Tracheophyta</taxon>
        <taxon>Spermatophyta</taxon>
        <taxon>Magnoliopsida</taxon>
        <taxon>Ranunculales</taxon>
        <taxon>Ranunculaceae</taxon>
        <taxon>Thalictroideae</taxon>
        <taxon>Thalictrum</taxon>
    </lineage>
</organism>
<dbReference type="InterPro" id="IPR038823">
    <property type="entry name" value="MED2_plant"/>
</dbReference>